<dbReference type="EMBL" id="RKHL01000001">
    <property type="protein sequence ID" value="ROR82058.1"/>
    <property type="molecule type" value="Genomic_DNA"/>
</dbReference>
<keyword evidence="2" id="KW-1185">Reference proteome</keyword>
<gene>
    <name evidence="1" type="ORF">EDD42_2140</name>
</gene>
<organism evidence="1 2">
    <name type="scientific">Plantibacter flavus</name>
    <dbReference type="NCBI Taxonomy" id="150123"/>
    <lineage>
        <taxon>Bacteria</taxon>
        <taxon>Bacillati</taxon>
        <taxon>Actinomycetota</taxon>
        <taxon>Actinomycetes</taxon>
        <taxon>Micrococcales</taxon>
        <taxon>Microbacteriaceae</taxon>
        <taxon>Plantibacter</taxon>
    </lineage>
</organism>
<dbReference type="Proteomes" id="UP000266915">
    <property type="component" value="Unassembled WGS sequence"/>
</dbReference>
<evidence type="ECO:0000313" key="1">
    <source>
        <dbReference type="EMBL" id="ROR82058.1"/>
    </source>
</evidence>
<proteinExistence type="predicted"/>
<protein>
    <submittedName>
        <fullName evidence="1">Uncharacterized protein</fullName>
    </submittedName>
</protein>
<reference evidence="1 2" key="1">
    <citation type="submission" date="2018-11" db="EMBL/GenBank/DDBJ databases">
        <title>Sequencing the genomes of 1000 actinobacteria strains.</title>
        <authorList>
            <person name="Klenk H.-P."/>
        </authorList>
    </citation>
    <scope>NUCLEOTIDE SEQUENCE [LARGE SCALE GENOMIC DNA]</scope>
    <source>
        <strain evidence="1 2">DSM 14012</strain>
    </source>
</reference>
<sequence>MGDEDRRKRAAEQEARALRALESIRNGGDLGKETLDLSNEYSDGLRTRVAAWFRGARRRKD</sequence>
<dbReference type="RefSeq" id="WP_085514378.1">
    <property type="nucleotide sequence ID" value="NZ_FXAP01000009.1"/>
</dbReference>
<dbReference type="AlphaFoldDB" id="A0A3N2C3F6"/>
<comment type="caution">
    <text evidence="1">The sequence shown here is derived from an EMBL/GenBank/DDBJ whole genome shotgun (WGS) entry which is preliminary data.</text>
</comment>
<name>A0A3N2C3F6_9MICO</name>
<evidence type="ECO:0000313" key="2">
    <source>
        <dbReference type="Proteomes" id="UP000266915"/>
    </source>
</evidence>
<accession>A0A3N2C3F6</accession>